<feature type="compositionally biased region" description="Pro residues" evidence="1">
    <location>
        <begin position="214"/>
        <end position="225"/>
    </location>
</feature>
<feature type="compositionally biased region" description="Polar residues" evidence="1">
    <location>
        <begin position="190"/>
        <end position="212"/>
    </location>
</feature>
<gene>
    <name evidence="3" type="ORF">Cflav_PD1796</name>
</gene>
<keyword evidence="4" id="KW-1185">Reference proteome</keyword>
<feature type="region of interest" description="Disordered" evidence="1">
    <location>
        <begin position="190"/>
        <end position="256"/>
    </location>
</feature>
<dbReference type="STRING" id="320771.Cflav_PD1796"/>
<dbReference type="RefSeq" id="WP_007417227.1">
    <property type="nucleotide sequence ID" value="NZ_ABOX02000038.1"/>
</dbReference>
<keyword evidence="2" id="KW-0732">Signal</keyword>
<feature type="signal peptide" evidence="2">
    <location>
        <begin position="1"/>
        <end position="22"/>
    </location>
</feature>
<dbReference type="Proteomes" id="UP000003688">
    <property type="component" value="Unassembled WGS sequence"/>
</dbReference>
<name>B9XN38_PEDPL</name>
<dbReference type="InterPro" id="IPR018247">
    <property type="entry name" value="EF_Hand_1_Ca_BS"/>
</dbReference>
<comment type="caution">
    <text evidence="3">The sequence shown here is derived from an EMBL/GenBank/DDBJ whole genome shotgun (WGS) entry which is preliminary data.</text>
</comment>
<protein>
    <recommendedName>
        <fullName evidence="5">EF-hand domain-containing protein</fullName>
    </recommendedName>
</protein>
<feature type="compositionally biased region" description="Polar residues" evidence="1">
    <location>
        <begin position="227"/>
        <end position="245"/>
    </location>
</feature>
<reference evidence="3 4" key="1">
    <citation type="journal article" date="2011" name="J. Bacteriol.">
        <title>Genome sequence of 'Pedosphaera parvula' Ellin514, an aerobic Verrucomicrobial isolate from pasture soil.</title>
        <authorList>
            <person name="Kant R."/>
            <person name="van Passel M.W."/>
            <person name="Sangwan P."/>
            <person name="Palva A."/>
            <person name="Lucas S."/>
            <person name="Copeland A."/>
            <person name="Lapidus A."/>
            <person name="Glavina Del Rio T."/>
            <person name="Dalin E."/>
            <person name="Tice H."/>
            <person name="Bruce D."/>
            <person name="Goodwin L."/>
            <person name="Pitluck S."/>
            <person name="Chertkov O."/>
            <person name="Larimer F.W."/>
            <person name="Land M.L."/>
            <person name="Hauser L."/>
            <person name="Brettin T.S."/>
            <person name="Detter J.C."/>
            <person name="Han S."/>
            <person name="de Vos W.M."/>
            <person name="Janssen P.H."/>
            <person name="Smidt H."/>
        </authorList>
    </citation>
    <scope>NUCLEOTIDE SEQUENCE [LARGE SCALE GENOMIC DNA]</scope>
    <source>
        <strain evidence="3 4">Ellin514</strain>
    </source>
</reference>
<evidence type="ECO:0000256" key="1">
    <source>
        <dbReference type="SAM" id="MobiDB-lite"/>
    </source>
</evidence>
<dbReference type="PROSITE" id="PS00018">
    <property type="entry name" value="EF_HAND_1"/>
    <property type="match status" value="1"/>
</dbReference>
<organism evidence="3 4">
    <name type="scientific">Pedosphaera parvula (strain Ellin514)</name>
    <dbReference type="NCBI Taxonomy" id="320771"/>
    <lineage>
        <taxon>Bacteria</taxon>
        <taxon>Pseudomonadati</taxon>
        <taxon>Verrucomicrobiota</taxon>
        <taxon>Pedosphaerae</taxon>
        <taxon>Pedosphaerales</taxon>
        <taxon>Pedosphaeraceae</taxon>
        <taxon>Pedosphaera</taxon>
    </lineage>
</organism>
<feature type="region of interest" description="Disordered" evidence="1">
    <location>
        <begin position="92"/>
        <end position="111"/>
    </location>
</feature>
<accession>B9XN38</accession>
<feature type="chain" id="PRO_5002895093" description="EF-hand domain-containing protein" evidence="2">
    <location>
        <begin position="23"/>
        <end position="256"/>
    </location>
</feature>
<feature type="compositionally biased region" description="Polar residues" evidence="1">
    <location>
        <begin position="98"/>
        <end position="111"/>
    </location>
</feature>
<evidence type="ECO:0000313" key="3">
    <source>
        <dbReference type="EMBL" id="EEF58700.1"/>
    </source>
</evidence>
<evidence type="ECO:0008006" key="5">
    <source>
        <dbReference type="Google" id="ProtNLM"/>
    </source>
</evidence>
<evidence type="ECO:0000313" key="4">
    <source>
        <dbReference type="Proteomes" id="UP000003688"/>
    </source>
</evidence>
<evidence type="ECO:0000256" key="2">
    <source>
        <dbReference type="SAM" id="SignalP"/>
    </source>
</evidence>
<dbReference type="AlphaFoldDB" id="B9XN38"/>
<proteinExistence type="predicted"/>
<sequence precursor="true">MCKMLCASLAVVALLNCTGCHNVPATSGNQGTIAGGLGGTTSGAAIGSEHNRGAHNRVLGVLLGGSLGAGAGYVVGANSDMILGRDHAAATQATQKAETNPATPQDVRNSNTADLNHDGFVTMDEVAAMKAAGLSDDQMLQRLRATDQVFELTAQQQQYLRDHGVDQTVISQMENINLDKRQQILSSQSNLGAAPGYTNTNPGATHPISTYPTVPHPNAVPPGPTAPITTSPDMTPSTTIYTSGPTGAVIGQPAPR</sequence>
<dbReference type="EMBL" id="ABOX02000038">
    <property type="protein sequence ID" value="EEF58700.1"/>
    <property type="molecule type" value="Genomic_DNA"/>
</dbReference>